<sequence>MSAGPAQTYEEVSTAATRVLTKFAVAFEKRWNREETATREQLLSLALAQNGVFAPSDAEKIRAAGRDVGVICHLLEAIATSFGIVPDDPDTVRRYRNELVHPKKDAQGRYRFMTDEWSGNFLGATQRIVKALRSKREEGEIAELARYIAGLLDGSIVVGAVAANGSATLVMGGLTQPAPAPTPREAIGEEAPTYVVDPPFPMPKPIKGTRKPLDPEDTSIEGKLSDDQRDAVERIAKWFAGENSRGWFALAGAAGTGKTTVTGAVVRRLGLKPDNVWLVAPTGKAVEALKDRLPRGWKSRARTLAGFLWKYKMSGYDGEDVKFALEGKKPPEQFVRLVIVDEASMVTKRDFEALKQYARVLYTGDPNQLPPVVEDPSLEGELGTCGVLEKPDAELQRIHRHGVDTSLHAIATAARAGKPIAWGTTDDGRVTFLSEADGHFGVSQVREIIQSADAVLVQRNSLRVQINEYVRRLRGYMTTPVDFKPKAGELLVASENYMHPEKRFKIANGERFVVTEFVGTSAERMDVPGLVEYVVVGHPEGRPRDTAEWIVSSQMLAGDQIREGVVMTSHVTGPRSKVLRADWGYALTVHKAQGSEWPRVVVVDDNDPDHNVPSAKWNYVAYSRASEQLIVLRVKRETAVFWVGGGGR</sequence>
<dbReference type="InterPro" id="IPR050534">
    <property type="entry name" value="Coronavir_polyprotein_1ab"/>
</dbReference>
<name>A0A933SDG1_UNCEI</name>
<dbReference type="EMBL" id="JACRIW010000097">
    <property type="protein sequence ID" value="MBI5170537.1"/>
    <property type="molecule type" value="Genomic_DNA"/>
</dbReference>
<dbReference type="SUPFAM" id="SSF52540">
    <property type="entry name" value="P-loop containing nucleoside triphosphate hydrolases"/>
    <property type="match status" value="1"/>
</dbReference>
<dbReference type="Gene3D" id="3.40.50.300">
    <property type="entry name" value="P-loop containing nucleotide triphosphate hydrolases"/>
    <property type="match status" value="2"/>
</dbReference>
<evidence type="ECO:0000256" key="1">
    <source>
        <dbReference type="SAM" id="MobiDB-lite"/>
    </source>
</evidence>
<accession>A0A933SDG1</accession>
<feature type="domain" description="UvrD-like helicase C-terminal" evidence="2">
    <location>
        <begin position="584"/>
        <end position="631"/>
    </location>
</feature>
<protein>
    <submittedName>
        <fullName evidence="3">AAA family ATPase</fullName>
    </submittedName>
</protein>
<reference evidence="3" key="1">
    <citation type="submission" date="2020-07" db="EMBL/GenBank/DDBJ databases">
        <title>Huge and variable diversity of episymbiotic CPR bacteria and DPANN archaea in groundwater ecosystems.</title>
        <authorList>
            <person name="He C.Y."/>
            <person name="Keren R."/>
            <person name="Whittaker M."/>
            <person name="Farag I.F."/>
            <person name="Doudna J."/>
            <person name="Cate J.H.D."/>
            <person name="Banfield J.F."/>
        </authorList>
    </citation>
    <scope>NUCLEOTIDE SEQUENCE</scope>
    <source>
        <strain evidence="3">NC_groundwater_1813_Pr3_B-0.1um_71_17</strain>
    </source>
</reference>
<dbReference type="CDD" id="cd18809">
    <property type="entry name" value="SF1_C_RecD"/>
    <property type="match status" value="1"/>
</dbReference>
<comment type="caution">
    <text evidence="3">The sequence shown here is derived from an EMBL/GenBank/DDBJ whole genome shotgun (WGS) entry which is preliminary data.</text>
</comment>
<dbReference type="Pfam" id="PF13538">
    <property type="entry name" value="UvrD_C_2"/>
    <property type="match status" value="1"/>
</dbReference>
<dbReference type="InterPro" id="IPR027417">
    <property type="entry name" value="P-loop_NTPase"/>
</dbReference>
<proteinExistence type="predicted"/>
<dbReference type="InterPro" id="IPR027785">
    <property type="entry name" value="UvrD-like_helicase_C"/>
</dbReference>
<dbReference type="Pfam" id="PF13604">
    <property type="entry name" value="AAA_30"/>
    <property type="match status" value="1"/>
</dbReference>
<gene>
    <name evidence="3" type="ORF">HZA61_13700</name>
</gene>
<dbReference type="PANTHER" id="PTHR43788">
    <property type="entry name" value="DNA2/NAM7 HELICASE FAMILY MEMBER"/>
    <property type="match status" value="1"/>
</dbReference>
<evidence type="ECO:0000313" key="4">
    <source>
        <dbReference type="Proteomes" id="UP000696931"/>
    </source>
</evidence>
<evidence type="ECO:0000313" key="3">
    <source>
        <dbReference type="EMBL" id="MBI5170537.1"/>
    </source>
</evidence>
<evidence type="ECO:0000259" key="2">
    <source>
        <dbReference type="Pfam" id="PF13538"/>
    </source>
</evidence>
<organism evidence="3 4">
    <name type="scientific">Eiseniibacteriota bacterium</name>
    <dbReference type="NCBI Taxonomy" id="2212470"/>
    <lineage>
        <taxon>Bacteria</taxon>
        <taxon>Candidatus Eiseniibacteriota</taxon>
    </lineage>
</organism>
<feature type="region of interest" description="Disordered" evidence="1">
    <location>
        <begin position="193"/>
        <end position="220"/>
    </location>
</feature>
<dbReference type="AlphaFoldDB" id="A0A933SDG1"/>
<dbReference type="Proteomes" id="UP000696931">
    <property type="component" value="Unassembled WGS sequence"/>
</dbReference>